<dbReference type="InterPro" id="IPR058030">
    <property type="entry name" value="TRIM8/14/16/25/29/45/65_CC"/>
</dbReference>
<dbReference type="GeneID" id="114665480"/>
<dbReference type="Gene3D" id="3.30.40.10">
    <property type="entry name" value="Zinc/RING finger domain, C3HC4 (zinc finger)"/>
    <property type="match status" value="1"/>
</dbReference>
<dbReference type="SUPFAM" id="SSF57850">
    <property type="entry name" value="RING/U-box"/>
    <property type="match status" value="1"/>
</dbReference>
<dbReference type="SMART" id="SM00449">
    <property type="entry name" value="SPRY"/>
    <property type="match status" value="1"/>
</dbReference>
<feature type="compositionally biased region" description="Polar residues" evidence="8">
    <location>
        <begin position="310"/>
        <end position="319"/>
    </location>
</feature>
<dbReference type="AlphaFoldDB" id="A0A8C4TTU5"/>
<dbReference type="GO" id="GO:0005737">
    <property type="term" value="C:cytoplasm"/>
    <property type="evidence" value="ECO:0007669"/>
    <property type="project" value="UniProtKB-ARBA"/>
</dbReference>
<feature type="coiled-coil region" evidence="7">
    <location>
        <begin position="135"/>
        <end position="166"/>
    </location>
</feature>
<dbReference type="RefSeq" id="XP_028675932.1">
    <property type="nucleotide sequence ID" value="XM_028820099.2"/>
</dbReference>
<feature type="domain" description="RING-type" evidence="9">
    <location>
        <begin position="10"/>
        <end position="52"/>
    </location>
</feature>
<dbReference type="PROSITE" id="PS50188">
    <property type="entry name" value="B302_SPRY"/>
    <property type="match status" value="1"/>
</dbReference>
<dbReference type="RefSeq" id="XP_028675935.1">
    <property type="nucleotide sequence ID" value="XM_028820102.2"/>
</dbReference>
<dbReference type="Ensembl" id="ENSECRT00000034800.1">
    <property type="protein sequence ID" value="ENSECRP00000034065.1"/>
    <property type="gene ID" value="ENSECRG00000023017.1"/>
</dbReference>
<feature type="region of interest" description="Disordered" evidence="8">
    <location>
        <begin position="293"/>
        <end position="319"/>
    </location>
</feature>
<keyword evidence="5" id="KW-0391">Immunity</keyword>
<feature type="domain" description="B30.2/SPRY" evidence="10">
    <location>
        <begin position="313"/>
        <end position="505"/>
    </location>
</feature>
<evidence type="ECO:0000256" key="7">
    <source>
        <dbReference type="SAM" id="Coils"/>
    </source>
</evidence>
<reference evidence="11" key="1">
    <citation type="submission" date="2021-06" db="EMBL/GenBank/DDBJ databases">
        <authorList>
            <consortium name="Wellcome Sanger Institute Data Sharing"/>
        </authorList>
    </citation>
    <scope>NUCLEOTIDE SEQUENCE [LARGE SCALE GENOMIC DNA]</scope>
</reference>
<evidence type="ECO:0000259" key="9">
    <source>
        <dbReference type="PROSITE" id="PS50089"/>
    </source>
</evidence>
<dbReference type="CDD" id="cd19769">
    <property type="entry name" value="Bbox2_TRIM16-like"/>
    <property type="match status" value="1"/>
</dbReference>
<evidence type="ECO:0000313" key="12">
    <source>
        <dbReference type="Proteomes" id="UP000694620"/>
    </source>
</evidence>
<dbReference type="PANTHER" id="PTHR25465">
    <property type="entry name" value="B-BOX DOMAIN CONTAINING"/>
    <property type="match status" value="1"/>
</dbReference>
<evidence type="ECO:0000256" key="4">
    <source>
        <dbReference type="ARBA" id="ARBA00022833"/>
    </source>
</evidence>
<keyword evidence="12" id="KW-1185">Reference proteome</keyword>
<dbReference type="PANTHER" id="PTHR25465:SF14">
    <property type="entry name" value="E3 UBIQUITIN-PROTEIN LIGASE TRIM65"/>
    <property type="match status" value="1"/>
</dbReference>
<accession>A0A8C4TTU5</accession>
<dbReference type="RefSeq" id="XP_028675934.1">
    <property type="nucleotide sequence ID" value="XM_028820101.2"/>
</dbReference>
<dbReference type="GO" id="GO:0045087">
    <property type="term" value="P:innate immune response"/>
    <property type="evidence" value="ECO:0007669"/>
    <property type="project" value="UniProtKB-KW"/>
</dbReference>
<dbReference type="GO" id="GO:0008270">
    <property type="term" value="F:zinc ion binding"/>
    <property type="evidence" value="ECO:0007669"/>
    <property type="project" value="UniProtKB-KW"/>
</dbReference>
<dbReference type="InterPro" id="IPR003877">
    <property type="entry name" value="SPRY_dom"/>
</dbReference>
<organism evidence="11 12">
    <name type="scientific">Erpetoichthys calabaricus</name>
    <name type="common">Rope fish</name>
    <name type="synonym">Calamoichthys calabaricus</name>
    <dbReference type="NCBI Taxonomy" id="27687"/>
    <lineage>
        <taxon>Eukaryota</taxon>
        <taxon>Metazoa</taxon>
        <taxon>Chordata</taxon>
        <taxon>Craniata</taxon>
        <taxon>Vertebrata</taxon>
        <taxon>Euteleostomi</taxon>
        <taxon>Actinopterygii</taxon>
        <taxon>Polypteriformes</taxon>
        <taxon>Polypteridae</taxon>
        <taxon>Erpetoichthys</taxon>
    </lineage>
</organism>
<dbReference type="SUPFAM" id="SSF49899">
    <property type="entry name" value="Concanavalin A-like lectins/glucanases"/>
    <property type="match status" value="1"/>
</dbReference>
<dbReference type="InterPro" id="IPR027370">
    <property type="entry name" value="Znf-RING_euk"/>
</dbReference>
<dbReference type="Proteomes" id="UP000694620">
    <property type="component" value="Chromosome 14"/>
</dbReference>
<dbReference type="PRINTS" id="PR01407">
    <property type="entry name" value="BUTYPHLNCDUF"/>
</dbReference>
<evidence type="ECO:0008006" key="13">
    <source>
        <dbReference type="Google" id="ProtNLM"/>
    </source>
</evidence>
<dbReference type="InterPro" id="IPR013320">
    <property type="entry name" value="ConA-like_dom_sf"/>
</dbReference>
<reference evidence="11" key="2">
    <citation type="submission" date="2025-08" db="UniProtKB">
        <authorList>
            <consortium name="Ensembl"/>
        </authorList>
    </citation>
    <scope>IDENTIFICATION</scope>
</reference>
<evidence type="ECO:0000313" key="11">
    <source>
        <dbReference type="Ensembl" id="ENSECRP00000034065.1"/>
    </source>
</evidence>
<gene>
    <name evidence="11" type="primary">trim65</name>
</gene>
<dbReference type="InterPro" id="IPR013083">
    <property type="entry name" value="Znf_RING/FYVE/PHD"/>
</dbReference>
<dbReference type="PROSITE" id="PS00518">
    <property type="entry name" value="ZF_RING_1"/>
    <property type="match status" value="1"/>
</dbReference>
<reference evidence="11" key="3">
    <citation type="submission" date="2025-09" db="UniProtKB">
        <authorList>
            <consortium name="Ensembl"/>
        </authorList>
    </citation>
    <scope>IDENTIFICATION</scope>
</reference>
<dbReference type="Pfam" id="PF13765">
    <property type="entry name" value="PRY"/>
    <property type="match status" value="1"/>
</dbReference>
<evidence type="ECO:0000256" key="2">
    <source>
        <dbReference type="ARBA" id="ARBA00022723"/>
    </source>
</evidence>
<dbReference type="OrthoDB" id="5951542at2759"/>
<sequence>MNRMLENLRCPICLDLFQTAVTIPCGHNFCQSCIDLHWQGEEPKKYECPKCRKEFDEKPFLNRNGELSEMAEMIRAGDASVPSSPTGLPSQSTRLCERHHKVLDLYCKTHRICICSICSIQQCEEDKKVTVEEARKIMEKKLMKQSKEVDNQKQLTEQKITELQSNMDKRRNLTEQKTKWILDKFNHLLQSLEKSRQSTEKFIEGEGQRLFTQEQMQLQQLEDHAEALRAYHVKTNTLFQSQDDVHFVQEAQSIEQPHMERFPRDVPFEMDVKLDEVTNLISRILGLTGALEKTTSSEEIQETKDVTEGPPSSHTTRTSVAEAEDFRSYHHLLSFDPRTAHKYICISHNDQKAEHKLIPPSSKGGLPEEPERFEHCWQVLCKEELEAGLHYWEADFSLPWIYIGVAYKSIERKAMTDMKLGMDAVSWCLEVEDDRYSAWHNGEQKRVSHREKFKKIGIFLNYHDGSLAFFGDGRRDKHLHTFHHAFSEPLYPAFWIGDDVSVTLK</sequence>
<name>A0A8C4TTU5_ERPCA</name>
<proteinExistence type="predicted"/>
<evidence type="ECO:0000256" key="6">
    <source>
        <dbReference type="PROSITE-ProRule" id="PRU00175"/>
    </source>
</evidence>
<dbReference type="InterPro" id="IPR003879">
    <property type="entry name" value="Butyrophylin_SPRY"/>
</dbReference>
<keyword evidence="2" id="KW-0479">Metal-binding</keyword>
<dbReference type="Pfam" id="PF25600">
    <property type="entry name" value="TRIM_CC"/>
    <property type="match status" value="1"/>
</dbReference>
<dbReference type="Pfam" id="PF00622">
    <property type="entry name" value="SPRY"/>
    <property type="match status" value="1"/>
</dbReference>
<dbReference type="InterPro" id="IPR043136">
    <property type="entry name" value="B30.2/SPRY_sf"/>
</dbReference>
<dbReference type="Gene3D" id="3.30.160.60">
    <property type="entry name" value="Classic Zinc Finger"/>
    <property type="match status" value="1"/>
</dbReference>
<evidence type="ECO:0000256" key="1">
    <source>
        <dbReference type="ARBA" id="ARBA00022588"/>
    </source>
</evidence>
<keyword evidence="4" id="KW-0862">Zinc</keyword>
<dbReference type="Gene3D" id="2.60.120.920">
    <property type="match status" value="1"/>
</dbReference>
<protein>
    <recommendedName>
        <fullName evidence="13">Tripartite motif-containing protein 65</fullName>
    </recommendedName>
</protein>
<dbReference type="Pfam" id="PF13445">
    <property type="entry name" value="zf-RING_UBOX"/>
    <property type="match status" value="1"/>
</dbReference>
<dbReference type="GeneTree" id="ENSGT00940000162951"/>
<keyword evidence="3 6" id="KW-0863">Zinc-finger</keyword>
<keyword evidence="7" id="KW-0175">Coiled coil</keyword>
<keyword evidence="1" id="KW-0399">Innate immunity</keyword>
<dbReference type="SUPFAM" id="SSF57845">
    <property type="entry name" value="B-box zinc-binding domain"/>
    <property type="match status" value="1"/>
</dbReference>
<dbReference type="InterPro" id="IPR001870">
    <property type="entry name" value="B30.2/SPRY"/>
</dbReference>
<dbReference type="InterPro" id="IPR017907">
    <property type="entry name" value="Znf_RING_CS"/>
</dbReference>
<evidence type="ECO:0000256" key="5">
    <source>
        <dbReference type="ARBA" id="ARBA00022859"/>
    </source>
</evidence>
<evidence type="ECO:0000259" key="10">
    <source>
        <dbReference type="PROSITE" id="PS50188"/>
    </source>
</evidence>
<evidence type="ECO:0000256" key="3">
    <source>
        <dbReference type="ARBA" id="ARBA00022771"/>
    </source>
</evidence>
<dbReference type="InterPro" id="IPR001841">
    <property type="entry name" value="Znf_RING"/>
</dbReference>
<evidence type="ECO:0000256" key="8">
    <source>
        <dbReference type="SAM" id="MobiDB-lite"/>
    </source>
</evidence>
<dbReference type="PROSITE" id="PS50089">
    <property type="entry name" value="ZF_RING_2"/>
    <property type="match status" value="1"/>
</dbReference>
<dbReference type="SMART" id="SM00184">
    <property type="entry name" value="RING"/>
    <property type="match status" value="1"/>
</dbReference>
<dbReference type="CTD" id="201292"/>
<dbReference type="InterPro" id="IPR051051">
    <property type="entry name" value="E3_ubiq-ligase_TRIM/RNF"/>
</dbReference>
<dbReference type="SMART" id="SM00589">
    <property type="entry name" value="PRY"/>
    <property type="match status" value="1"/>
</dbReference>
<dbReference type="InterPro" id="IPR006574">
    <property type="entry name" value="PRY"/>
</dbReference>